<dbReference type="InterPro" id="IPR003442">
    <property type="entry name" value="T6A_TsaE"/>
</dbReference>
<name>A0ABM8BU95_9MOLU</name>
<gene>
    <name evidence="11" type="ORF">SHM_09070</name>
</gene>
<dbReference type="EMBL" id="AP026933">
    <property type="protein sequence ID" value="BDT03261.1"/>
    <property type="molecule type" value="Genomic_DNA"/>
</dbReference>
<sequence>MKKNVYILKKLDDTNTLAKIIAKIAKPNLILLLNGPLGSGKTQITKLIGNLLGVKNIINSPTFIIWNKYQTKYEWNLIHMDAYRLINPHLEEYYEIMMNNFMIIEWSERLKINFNNYSYIAIDFKIIDINSRQIVINTNLLTKEEEKYLFDALKKI</sequence>
<evidence type="ECO:0000313" key="11">
    <source>
        <dbReference type="EMBL" id="BDT03261.1"/>
    </source>
</evidence>
<evidence type="ECO:0000256" key="9">
    <source>
        <dbReference type="ARBA" id="ARBA00022842"/>
    </source>
</evidence>
<keyword evidence="9" id="KW-0460">Magnesium</keyword>
<evidence type="ECO:0000256" key="8">
    <source>
        <dbReference type="ARBA" id="ARBA00022840"/>
    </source>
</evidence>
<keyword evidence="7" id="KW-0547">Nucleotide-binding</keyword>
<proteinExistence type="inferred from homology"/>
<evidence type="ECO:0000256" key="4">
    <source>
        <dbReference type="ARBA" id="ARBA00022490"/>
    </source>
</evidence>
<dbReference type="SUPFAM" id="SSF52540">
    <property type="entry name" value="P-loop containing nucleoside triphosphate hydrolases"/>
    <property type="match status" value="1"/>
</dbReference>
<accession>A0ABM8BU95</accession>
<evidence type="ECO:0000256" key="6">
    <source>
        <dbReference type="ARBA" id="ARBA00022723"/>
    </source>
</evidence>
<keyword evidence="4" id="KW-0963">Cytoplasm</keyword>
<evidence type="ECO:0000256" key="1">
    <source>
        <dbReference type="ARBA" id="ARBA00004496"/>
    </source>
</evidence>
<dbReference type="InterPro" id="IPR027417">
    <property type="entry name" value="P-loop_NTPase"/>
</dbReference>
<comment type="similarity">
    <text evidence="2">Belongs to the TsaE family.</text>
</comment>
<evidence type="ECO:0000313" key="12">
    <source>
        <dbReference type="Proteomes" id="UP001163387"/>
    </source>
</evidence>
<keyword evidence="12" id="KW-1185">Reference proteome</keyword>
<evidence type="ECO:0000256" key="5">
    <source>
        <dbReference type="ARBA" id="ARBA00022694"/>
    </source>
</evidence>
<keyword evidence="5" id="KW-0819">tRNA processing</keyword>
<dbReference type="Pfam" id="PF02367">
    <property type="entry name" value="TsaE"/>
    <property type="match status" value="1"/>
</dbReference>
<organism evidence="11 12">
    <name type="scientific">Spiroplasma ixodetis</name>
    <dbReference type="NCBI Taxonomy" id="2141"/>
    <lineage>
        <taxon>Bacteria</taxon>
        <taxon>Bacillati</taxon>
        <taxon>Mycoplasmatota</taxon>
        <taxon>Mollicutes</taxon>
        <taxon>Entomoplasmatales</taxon>
        <taxon>Spiroplasmataceae</taxon>
        <taxon>Spiroplasma</taxon>
    </lineage>
</organism>
<dbReference type="RefSeq" id="WP_281749327.1">
    <property type="nucleotide sequence ID" value="NZ_AP026933.1"/>
</dbReference>
<evidence type="ECO:0000256" key="2">
    <source>
        <dbReference type="ARBA" id="ARBA00007599"/>
    </source>
</evidence>
<keyword evidence="6" id="KW-0479">Metal-binding</keyword>
<protein>
    <recommendedName>
        <fullName evidence="3">tRNA threonylcarbamoyladenosine biosynthesis protein TsaE</fullName>
    </recommendedName>
    <alternativeName>
        <fullName evidence="10">t(6)A37 threonylcarbamoyladenosine biosynthesis protein TsaE</fullName>
    </alternativeName>
</protein>
<evidence type="ECO:0000256" key="10">
    <source>
        <dbReference type="ARBA" id="ARBA00032441"/>
    </source>
</evidence>
<dbReference type="Proteomes" id="UP001163387">
    <property type="component" value="Chromosome"/>
</dbReference>
<dbReference type="PANTHER" id="PTHR33540">
    <property type="entry name" value="TRNA THREONYLCARBAMOYLADENOSINE BIOSYNTHESIS PROTEIN TSAE"/>
    <property type="match status" value="1"/>
</dbReference>
<dbReference type="PANTHER" id="PTHR33540:SF2">
    <property type="entry name" value="TRNA THREONYLCARBAMOYLADENOSINE BIOSYNTHESIS PROTEIN TSAE"/>
    <property type="match status" value="1"/>
</dbReference>
<dbReference type="NCBIfam" id="TIGR00150">
    <property type="entry name" value="T6A_YjeE"/>
    <property type="match status" value="1"/>
</dbReference>
<dbReference type="Gene3D" id="3.40.50.300">
    <property type="entry name" value="P-loop containing nucleotide triphosphate hydrolases"/>
    <property type="match status" value="1"/>
</dbReference>
<comment type="subcellular location">
    <subcellularLocation>
        <location evidence="1">Cytoplasm</location>
    </subcellularLocation>
</comment>
<keyword evidence="8" id="KW-0067">ATP-binding</keyword>
<evidence type="ECO:0000256" key="7">
    <source>
        <dbReference type="ARBA" id="ARBA00022741"/>
    </source>
</evidence>
<reference evidence="11 12" key="1">
    <citation type="journal article" date="2022" name="Front. Microbiol.">
        <title>Male-killing mechanisms vary between Spiroplasma species.</title>
        <authorList>
            <person name="Arai H."/>
            <person name="Inoue M."/>
            <person name="Kageyama D."/>
        </authorList>
    </citation>
    <scope>NUCLEOTIDE SEQUENCE [LARGE SCALE GENOMIC DNA]</scope>
    <source>
        <strain evidence="12">sHm</strain>
    </source>
</reference>
<evidence type="ECO:0000256" key="3">
    <source>
        <dbReference type="ARBA" id="ARBA00019010"/>
    </source>
</evidence>